<evidence type="ECO:0000313" key="3">
    <source>
        <dbReference type="Proteomes" id="UP000036367"/>
    </source>
</evidence>
<comment type="caution">
    <text evidence="2">The sequence shown here is derived from an EMBL/GenBank/DDBJ whole genome shotgun (WGS) entry which is preliminary data.</text>
</comment>
<evidence type="ECO:0000256" key="1">
    <source>
        <dbReference type="SAM" id="MobiDB-lite"/>
    </source>
</evidence>
<evidence type="ECO:0000313" key="2">
    <source>
        <dbReference type="EMBL" id="KLU07292.1"/>
    </source>
</evidence>
<gene>
    <name evidence="2" type="ORF">RISK_000370</name>
</gene>
<dbReference type="PATRIC" id="fig|595434.4.peg.355"/>
<dbReference type="Proteomes" id="UP000036367">
    <property type="component" value="Unassembled WGS sequence"/>
</dbReference>
<dbReference type="EMBL" id="LECT01000006">
    <property type="protein sequence ID" value="KLU07292.1"/>
    <property type="molecule type" value="Genomic_DNA"/>
</dbReference>
<feature type="region of interest" description="Disordered" evidence="1">
    <location>
        <begin position="73"/>
        <end position="95"/>
    </location>
</feature>
<proteinExistence type="predicted"/>
<keyword evidence="3" id="KW-1185">Reference proteome</keyword>
<name>A0A0J1BLA7_RHOIS</name>
<accession>A0A0J1BLA7</accession>
<dbReference type="STRING" id="595434.RISK_000370"/>
<reference evidence="2" key="1">
    <citation type="submission" date="2015-05" db="EMBL/GenBank/DDBJ databases">
        <title>Permanent draft genome of Rhodopirellula islandicus K833.</title>
        <authorList>
            <person name="Kizina J."/>
            <person name="Richter M."/>
            <person name="Glockner F.O."/>
            <person name="Harder J."/>
        </authorList>
    </citation>
    <scope>NUCLEOTIDE SEQUENCE [LARGE SCALE GENOMIC DNA]</scope>
    <source>
        <strain evidence="2">K833</strain>
    </source>
</reference>
<organism evidence="2 3">
    <name type="scientific">Rhodopirellula islandica</name>
    <dbReference type="NCBI Taxonomy" id="595434"/>
    <lineage>
        <taxon>Bacteria</taxon>
        <taxon>Pseudomonadati</taxon>
        <taxon>Planctomycetota</taxon>
        <taxon>Planctomycetia</taxon>
        <taxon>Pirellulales</taxon>
        <taxon>Pirellulaceae</taxon>
        <taxon>Rhodopirellula</taxon>
    </lineage>
</organism>
<protein>
    <submittedName>
        <fullName evidence="2">Uncharacterized protein</fullName>
    </submittedName>
</protein>
<dbReference type="AlphaFoldDB" id="A0A0J1BLA7"/>
<sequence>MPVVLNLRVTSAIVAWRTPPEFPLPIDSGTGSCSICCPIDAIVCRHFVFRLPIGSDFGREDWHVDRITPTQCGHSADKSAGCNRKSQAARFPRAGGETSIERFRTFPLATWRDPCVVNPFPDETTV</sequence>